<comment type="caution">
    <text evidence="7">The sequence shown here is derived from an EMBL/GenBank/DDBJ whole genome shotgun (WGS) entry which is preliminary data.</text>
</comment>
<evidence type="ECO:0000313" key="8">
    <source>
        <dbReference type="Proteomes" id="UP000034704"/>
    </source>
</evidence>
<dbReference type="AlphaFoldDB" id="A0A0G0ZFZ3"/>
<evidence type="ECO:0000256" key="5">
    <source>
        <dbReference type="SAM" id="Phobius"/>
    </source>
</evidence>
<dbReference type="InterPro" id="IPR007221">
    <property type="entry name" value="MreC"/>
</dbReference>
<gene>
    <name evidence="7" type="ORF">UV12_C0006G0046</name>
</gene>
<dbReference type="InterPro" id="IPR042175">
    <property type="entry name" value="Cell/Rod_MreC_2"/>
</dbReference>
<dbReference type="PANTHER" id="PTHR34138:SF1">
    <property type="entry name" value="CELL SHAPE-DETERMINING PROTEIN MREC"/>
    <property type="match status" value="1"/>
</dbReference>
<sequence>MIYHRSKQGNVFSNRKNIILSIFIAVSIFFLLYSPVRKVLTQSVHNVAIVVWEIGSSVSGALDSFVTNFKTKDSLVKENDILNEALSIMSAQVLDRNLLVERVARLEEALGRSSGDNRVVAKVLVGPGRSPYDTLVIDAGTENGVKVGDLVSYAGSGVIGEIIEAASSSAKIKIYSSYGDEQLVIVGAQHLPVTAYGRGMGNFEAMVPQDSSVVIGDTVVTKENLILGAVTFIEEEPANPFKRIFFRVPFNITEINLVEVIKIKG</sequence>
<dbReference type="Proteomes" id="UP000034704">
    <property type="component" value="Unassembled WGS sequence"/>
</dbReference>
<evidence type="ECO:0000259" key="6">
    <source>
        <dbReference type="Pfam" id="PF04085"/>
    </source>
</evidence>
<dbReference type="Gene3D" id="2.40.10.340">
    <property type="entry name" value="Rod shape-determining protein MreC, domain 1"/>
    <property type="match status" value="1"/>
</dbReference>
<dbReference type="Gene3D" id="2.40.10.350">
    <property type="entry name" value="Rod shape-determining protein MreC, domain 2"/>
    <property type="match status" value="1"/>
</dbReference>
<feature type="domain" description="Rod shape-determining protein MreC beta-barrel core" evidence="6">
    <location>
        <begin position="132"/>
        <end position="262"/>
    </location>
</feature>
<name>A0A0G0ZFZ3_9BACT</name>
<organism evidence="7 8">
    <name type="scientific">Candidatus Nomurabacteria bacterium GW2011_GWC2_42_20</name>
    <dbReference type="NCBI Taxonomy" id="1618756"/>
    <lineage>
        <taxon>Bacteria</taxon>
        <taxon>Candidatus Nomuraibacteriota</taxon>
    </lineage>
</organism>
<keyword evidence="5" id="KW-0812">Transmembrane</keyword>
<dbReference type="EMBL" id="LCDG01000006">
    <property type="protein sequence ID" value="KKS47622.1"/>
    <property type="molecule type" value="Genomic_DNA"/>
</dbReference>
<comment type="similarity">
    <text evidence="1">Belongs to the MreC family.</text>
</comment>
<dbReference type="InterPro" id="IPR042177">
    <property type="entry name" value="Cell/Rod_1"/>
</dbReference>
<reference evidence="7 8" key="1">
    <citation type="journal article" date="2015" name="Nature">
        <title>rRNA introns, odd ribosomes, and small enigmatic genomes across a large radiation of phyla.</title>
        <authorList>
            <person name="Brown C.T."/>
            <person name="Hug L.A."/>
            <person name="Thomas B.C."/>
            <person name="Sharon I."/>
            <person name="Castelle C.J."/>
            <person name="Singh A."/>
            <person name="Wilkins M.J."/>
            <person name="Williams K.H."/>
            <person name="Banfield J.F."/>
        </authorList>
    </citation>
    <scope>NUCLEOTIDE SEQUENCE [LARGE SCALE GENOMIC DNA]</scope>
</reference>
<dbReference type="Pfam" id="PF04085">
    <property type="entry name" value="MreC"/>
    <property type="match status" value="1"/>
</dbReference>
<accession>A0A0G0ZFZ3</accession>
<keyword evidence="5" id="KW-0472">Membrane</keyword>
<dbReference type="InterPro" id="IPR055342">
    <property type="entry name" value="MreC_beta-barrel_core"/>
</dbReference>
<dbReference type="GO" id="GO:0005886">
    <property type="term" value="C:plasma membrane"/>
    <property type="evidence" value="ECO:0007669"/>
    <property type="project" value="TreeGrafter"/>
</dbReference>
<protein>
    <recommendedName>
        <fullName evidence="2">Cell shape-determining protein MreC</fullName>
    </recommendedName>
    <alternativeName>
        <fullName evidence="4">Cell shape protein MreC</fullName>
    </alternativeName>
</protein>
<dbReference type="PANTHER" id="PTHR34138">
    <property type="entry name" value="CELL SHAPE-DETERMINING PROTEIN MREC"/>
    <property type="match status" value="1"/>
</dbReference>
<dbReference type="STRING" id="1618756.UV12_C0006G0046"/>
<keyword evidence="3" id="KW-0133">Cell shape</keyword>
<evidence type="ECO:0000256" key="2">
    <source>
        <dbReference type="ARBA" id="ARBA00013855"/>
    </source>
</evidence>
<proteinExistence type="inferred from homology"/>
<evidence type="ECO:0000256" key="3">
    <source>
        <dbReference type="ARBA" id="ARBA00022960"/>
    </source>
</evidence>
<dbReference type="GO" id="GO:0008360">
    <property type="term" value="P:regulation of cell shape"/>
    <property type="evidence" value="ECO:0007669"/>
    <property type="project" value="UniProtKB-KW"/>
</dbReference>
<evidence type="ECO:0000256" key="1">
    <source>
        <dbReference type="ARBA" id="ARBA00009369"/>
    </source>
</evidence>
<keyword evidence="5" id="KW-1133">Transmembrane helix</keyword>
<evidence type="ECO:0000313" key="7">
    <source>
        <dbReference type="EMBL" id="KKS47622.1"/>
    </source>
</evidence>
<feature type="transmembrane region" description="Helical" evidence="5">
    <location>
        <begin position="18"/>
        <end position="36"/>
    </location>
</feature>
<evidence type="ECO:0000256" key="4">
    <source>
        <dbReference type="ARBA" id="ARBA00032089"/>
    </source>
</evidence>